<dbReference type="Proteomes" id="UP000316426">
    <property type="component" value="Chromosome"/>
</dbReference>
<evidence type="ECO:0000313" key="3">
    <source>
        <dbReference type="Proteomes" id="UP000316426"/>
    </source>
</evidence>
<keyword evidence="1" id="KW-0812">Transmembrane</keyword>
<organism evidence="2 3">
    <name type="scientific">Botrimarina mediterranea</name>
    <dbReference type="NCBI Taxonomy" id="2528022"/>
    <lineage>
        <taxon>Bacteria</taxon>
        <taxon>Pseudomonadati</taxon>
        <taxon>Planctomycetota</taxon>
        <taxon>Planctomycetia</taxon>
        <taxon>Pirellulales</taxon>
        <taxon>Lacipirellulaceae</taxon>
        <taxon>Botrimarina</taxon>
    </lineage>
</organism>
<evidence type="ECO:0000313" key="2">
    <source>
        <dbReference type="EMBL" id="QDV76065.1"/>
    </source>
</evidence>
<accession>A0A518KE54</accession>
<name>A0A518KE54_9BACT</name>
<dbReference type="EMBL" id="CP036349">
    <property type="protein sequence ID" value="QDV76065.1"/>
    <property type="molecule type" value="Genomic_DNA"/>
</dbReference>
<keyword evidence="1" id="KW-1133">Transmembrane helix</keyword>
<dbReference type="RefSeq" id="WP_145116440.1">
    <property type="nucleotide sequence ID" value="NZ_CP036349.1"/>
</dbReference>
<gene>
    <name evidence="2" type="ORF">Spa11_42890</name>
</gene>
<dbReference type="AlphaFoldDB" id="A0A518KE54"/>
<protein>
    <submittedName>
        <fullName evidence="2">Uncharacterized protein</fullName>
    </submittedName>
</protein>
<dbReference type="KEGG" id="bmei:Spa11_42890"/>
<proteinExistence type="predicted"/>
<keyword evidence="3" id="KW-1185">Reference proteome</keyword>
<reference evidence="2 3" key="1">
    <citation type="submission" date="2019-02" db="EMBL/GenBank/DDBJ databases">
        <title>Deep-cultivation of Planctomycetes and their phenomic and genomic characterization uncovers novel biology.</title>
        <authorList>
            <person name="Wiegand S."/>
            <person name="Jogler M."/>
            <person name="Boedeker C."/>
            <person name="Pinto D."/>
            <person name="Vollmers J."/>
            <person name="Rivas-Marin E."/>
            <person name="Kohn T."/>
            <person name="Peeters S.H."/>
            <person name="Heuer A."/>
            <person name="Rast P."/>
            <person name="Oberbeckmann S."/>
            <person name="Bunk B."/>
            <person name="Jeske O."/>
            <person name="Meyerdierks A."/>
            <person name="Storesund J.E."/>
            <person name="Kallscheuer N."/>
            <person name="Luecker S."/>
            <person name="Lage O.M."/>
            <person name="Pohl T."/>
            <person name="Merkel B.J."/>
            <person name="Hornburger P."/>
            <person name="Mueller R.-W."/>
            <person name="Bruemmer F."/>
            <person name="Labrenz M."/>
            <person name="Spormann A.M."/>
            <person name="Op den Camp H."/>
            <person name="Overmann J."/>
            <person name="Amann R."/>
            <person name="Jetten M.S.M."/>
            <person name="Mascher T."/>
            <person name="Medema M.H."/>
            <person name="Devos D.P."/>
            <person name="Kaster A.-K."/>
            <person name="Ovreas L."/>
            <person name="Rohde M."/>
            <person name="Galperin M.Y."/>
            <person name="Jogler C."/>
        </authorList>
    </citation>
    <scope>NUCLEOTIDE SEQUENCE [LARGE SCALE GENOMIC DNA]</scope>
    <source>
        <strain evidence="2 3">Spa11</strain>
    </source>
</reference>
<evidence type="ECO:0000256" key="1">
    <source>
        <dbReference type="SAM" id="Phobius"/>
    </source>
</evidence>
<feature type="transmembrane region" description="Helical" evidence="1">
    <location>
        <begin position="154"/>
        <end position="174"/>
    </location>
</feature>
<keyword evidence="1" id="KW-0472">Membrane</keyword>
<sequence>MSTRHLLPCTACGKSVPVSPSQAGGAVTCECGARLDVPRLGEMRNLPADESVPPQAAAWSFRNGVLSAGLLIAGALAAGAGWFAAVEPAPPAPPDAAARTESVQRQLDAMPPAQLFQLYTEIYKPLIDRGFQEFKSPEDVATLRRIDQCRLYRNVLVGAAGAVVVATLVLVGVAPK</sequence>